<dbReference type="AlphaFoldDB" id="A0A0R3QGD5"/>
<dbReference type="STRING" id="42155.A0A0R3QGD5"/>
<evidence type="ECO:0000256" key="1">
    <source>
        <dbReference type="SAM" id="Phobius"/>
    </source>
</evidence>
<sequence length="75" mass="8821">MLAVISFALLAMALYNYRCLVQMWLYMSCVLIIFGVFASFLVCLLYHCLQRTLYKIFFGVELLKSKRCHNLETNQ</sequence>
<keyword evidence="1" id="KW-0472">Membrane</keyword>
<evidence type="ECO:0000313" key="4">
    <source>
        <dbReference type="WBParaSite" id="BTMF_0000543401-mRNA-1"/>
    </source>
</evidence>
<reference evidence="2 3" key="2">
    <citation type="submission" date="2018-11" db="EMBL/GenBank/DDBJ databases">
        <authorList>
            <consortium name="Pathogen Informatics"/>
        </authorList>
    </citation>
    <scope>NUCLEOTIDE SEQUENCE [LARGE SCALE GENOMIC DNA]</scope>
</reference>
<organism evidence="4">
    <name type="scientific">Brugia timori</name>
    <dbReference type="NCBI Taxonomy" id="42155"/>
    <lineage>
        <taxon>Eukaryota</taxon>
        <taxon>Metazoa</taxon>
        <taxon>Ecdysozoa</taxon>
        <taxon>Nematoda</taxon>
        <taxon>Chromadorea</taxon>
        <taxon>Rhabditida</taxon>
        <taxon>Spirurina</taxon>
        <taxon>Spiruromorpha</taxon>
        <taxon>Filarioidea</taxon>
        <taxon>Onchocercidae</taxon>
        <taxon>Brugia</taxon>
    </lineage>
</organism>
<dbReference type="Proteomes" id="UP000280834">
    <property type="component" value="Unassembled WGS sequence"/>
</dbReference>
<feature type="transmembrane region" description="Helical" evidence="1">
    <location>
        <begin position="23"/>
        <end position="46"/>
    </location>
</feature>
<evidence type="ECO:0000313" key="2">
    <source>
        <dbReference type="EMBL" id="VDO17201.1"/>
    </source>
</evidence>
<keyword evidence="1" id="KW-0812">Transmembrane</keyword>
<reference evidence="4" key="1">
    <citation type="submission" date="2017-02" db="UniProtKB">
        <authorList>
            <consortium name="WormBaseParasite"/>
        </authorList>
    </citation>
    <scope>IDENTIFICATION</scope>
</reference>
<dbReference type="WBParaSite" id="BTMF_0000543401-mRNA-1">
    <property type="protein sequence ID" value="BTMF_0000543401-mRNA-1"/>
    <property type="gene ID" value="BTMF_0000543401"/>
</dbReference>
<name>A0A0R3QGD5_9BILA</name>
<protein>
    <submittedName>
        <fullName evidence="4">Envelope protein</fullName>
    </submittedName>
</protein>
<keyword evidence="3" id="KW-1185">Reference proteome</keyword>
<keyword evidence="1" id="KW-1133">Transmembrane helix</keyword>
<gene>
    <name evidence="2" type="ORF">BTMF_LOCUS4716</name>
</gene>
<evidence type="ECO:0000313" key="3">
    <source>
        <dbReference type="Proteomes" id="UP000280834"/>
    </source>
</evidence>
<accession>A0A0R3QGD5</accession>
<dbReference type="EMBL" id="UZAG01004770">
    <property type="protein sequence ID" value="VDO17201.1"/>
    <property type="molecule type" value="Genomic_DNA"/>
</dbReference>
<proteinExistence type="predicted"/>